<dbReference type="EMBL" id="KV784358">
    <property type="protein sequence ID" value="OEU16108.1"/>
    <property type="molecule type" value="Genomic_DNA"/>
</dbReference>
<protein>
    <recommendedName>
        <fullName evidence="2">FAS1 domain-containing protein</fullName>
    </recommendedName>
</protein>
<feature type="chain" id="PRO_5009192961" description="FAS1 domain-containing protein" evidence="1">
    <location>
        <begin position="31"/>
        <end position="247"/>
    </location>
</feature>
<sequence>MINSIQYIHVLLRITIIALAVVGMATTTKAEDEREVTDVDCRSIHEVLIDVGAEEFSVLLKDKKFNFKYGEFTIFAPTDRTVKFGSNSLTNDGYNQTIIDDVLFFHIAANTIEDDIRDPSNCGKSLIMLNEDSFDQESSTTECKKYGVLQVGPGNTAKGRGFVPKIVGNATQACNGVVYTIEDALILPTLPKFSGAPSSKPASVPTMSPVPVPAPAPSTDSGGSCLLCLNQSLLVIAVSAFFLLSFF</sequence>
<organism evidence="3 4">
    <name type="scientific">Fragilariopsis cylindrus CCMP1102</name>
    <dbReference type="NCBI Taxonomy" id="635003"/>
    <lineage>
        <taxon>Eukaryota</taxon>
        <taxon>Sar</taxon>
        <taxon>Stramenopiles</taxon>
        <taxon>Ochrophyta</taxon>
        <taxon>Bacillariophyta</taxon>
        <taxon>Bacillariophyceae</taxon>
        <taxon>Bacillariophycidae</taxon>
        <taxon>Bacillariales</taxon>
        <taxon>Bacillariaceae</taxon>
        <taxon>Fragilariopsis</taxon>
    </lineage>
</organism>
<gene>
    <name evidence="3" type="ORF">FRACYDRAFT_268883</name>
</gene>
<dbReference type="OrthoDB" id="10557229at2759"/>
<evidence type="ECO:0000256" key="1">
    <source>
        <dbReference type="SAM" id="SignalP"/>
    </source>
</evidence>
<dbReference type="AlphaFoldDB" id="A0A1E7FD60"/>
<dbReference type="KEGG" id="fcy:FRACYDRAFT_268883"/>
<dbReference type="InterPro" id="IPR000782">
    <property type="entry name" value="FAS1_domain"/>
</dbReference>
<reference evidence="3 4" key="1">
    <citation type="submission" date="2016-09" db="EMBL/GenBank/DDBJ databases">
        <title>Extensive genetic diversity and differential bi-allelic expression allows diatom success in the polar Southern Ocean.</title>
        <authorList>
            <consortium name="DOE Joint Genome Institute"/>
            <person name="Mock T."/>
            <person name="Otillar R.P."/>
            <person name="Strauss J."/>
            <person name="Dupont C."/>
            <person name="Frickenhaus S."/>
            <person name="Maumus F."/>
            <person name="Mcmullan M."/>
            <person name="Sanges R."/>
            <person name="Schmutz J."/>
            <person name="Toseland A."/>
            <person name="Valas R."/>
            <person name="Veluchamy A."/>
            <person name="Ward B.J."/>
            <person name="Allen A."/>
            <person name="Barry K."/>
            <person name="Falciatore A."/>
            <person name="Ferrante M."/>
            <person name="Fortunato A.E."/>
            <person name="Gloeckner G."/>
            <person name="Gruber A."/>
            <person name="Hipkin R."/>
            <person name="Janech M."/>
            <person name="Kroth P."/>
            <person name="Leese F."/>
            <person name="Lindquist E."/>
            <person name="Lyon B.R."/>
            <person name="Martin J."/>
            <person name="Mayer C."/>
            <person name="Parker M."/>
            <person name="Quesneville H."/>
            <person name="Raymond J."/>
            <person name="Uhlig C."/>
            <person name="Valentin K.U."/>
            <person name="Worden A.Z."/>
            <person name="Armbrust E.V."/>
            <person name="Bowler C."/>
            <person name="Green B."/>
            <person name="Moulton V."/>
            <person name="Van Oosterhout C."/>
            <person name="Grigoriev I."/>
        </authorList>
    </citation>
    <scope>NUCLEOTIDE SEQUENCE [LARGE SCALE GENOMIC DNA]</scope>
    <source>
        <strain evidence="3 4">CCMP1102</strain>
    </source>
</reference>
<keyword evidence="1" id="KW-0732">Signal</keyword>
<dbReference type="InterPro" id="IPR036378">
    <property type="entry name" value="FAS1_dom_sf"/>
</dbReference>
<dbReference type="Gene3D" id="2.30.180.10">
    <property type="entry name" value="FAS1 domain"/>
    <property type="match status" value="1"/>
</dbReference>
<evidence type="ECO:0000313" key="4">
    <source>
        <dbReference type="Proteomes" id="UP000095751"/>
    </source>
</evidence>
<feature type="domain" description="FAS1" evidence="2">
    <location>
        <begin position="58"/>
        <end position="186"/>
    </location>
</feature>
<name>A0A1E7FD60_9STRA</name>
<evidence type="ECO:0000313" key="3">
    <source>
        <dbReference type="EMBL" id="OEU16108.1"/>
    </source>
</evidence>
<dbReference type="Pfam" id="PF02469">
    <property type="entry name" value="Fasciclin"/>
    <property type="match status" value="1"/>
</dbReference>
<accession>A0A1E7FD60</accession>
<proteinExistence type="predicted"/>
<dbReference type="SUPFAM" id="SSF82153">
    <property type="entry name" value="FAS1 domain"/>
    <property type="match status" value="1"/>
</dbReference>
<keyword evidence="4" id="KW-1185">Reference proteome</keyword>
<dbReference type="Proteomes" id="UP000095751">
    <property type="component" value="Unassembled WGS sequence"/>
</dbReference>
<evidence type="ECO:0000259" key="2">
    <source>
        <dbReference type="Pfam" id="PF02469"/>
    </source>
</evidence>
<dbReference type="InParanoid" id="A0A1E7FD60"/>
<feature type="signal peptide" evidence="1">
    <location>
        <begin position="1"/>
        <end position="30"/>
    </location>
</feature>